<dbReference type="AlphaFoldDB" id="A0A0N5D5S5"/>
<accession>A0A0N5D5S5</accession>
<proteinExistence type="predicted"/>
<evidence type="ECO:0000313" key="2">
    <source>
        <dbReference type="EMBL" id="VDN05908.1"/>
    </source>
</evidence>
<evidence type="ECO:0000313" key="4">
    <source>
        <dbReference type="WBParaSite" id="TCLT_0000836701-mRNA-1"/>
    </source>
</evidence>
<dbReference type="OMA" id="AYILMCE"/>
<feature type="domain" description="DUF7153" evidence="1">
    <location>
        <begin position="33"/>
        <end position="209"/>
    </location>
</feature>
<reference evidence="2 3" key="2">
    <citation type="submission" date="2018-11" db="EMBL/GenBank/DDBJ databases">
        <authorList>
            <consortium name="Pathogen Informatics"/>
        </authorList>
    </citation>
    <scope>NUCLEOTIDE SEQUENCE [LARGE SCALE GENOMIC DNA]</scope>
</reference>
<organism evidence="4">
    <name type="scientific">Thelazia callipaeda</name>
    <name type="common">Oriental eyeworm</name>
    <name type="synonym">Parasitic nematode</name>
    <dbReference type="NCBI Taxonomy" id="103827"/>
    <lineage>
        <taxon>Eukaryota</taxon>
        <taxon>Metazoa</taxon>
        <taxon>Ecdysozoa</taxon>
        <taxon>Nematoda</taxon>
        <taxon>Chromadorea</taxon>
        <taxon>Rhabditida</taxon>
        <taxon>Spirurina</taxon>
        <taxon>Spiruromorpha</taxon>
        <taxon>Thelazioidea</taxon>
        <taxon>Thelaziidae</taxon>
        <taxon>Thelazia</taxon>
    </lineage>
</organism>
<dbReference type="OrthoDB" id="6060890at2759"/>
<evidence type="ECO:0000313" key="3">
    <source>
        <dbReference type="Proteomes" id="UP000276776"/>
    </source>
</evidence>
<dbReference type="WBParaSite" id="TCLT_0000836701-mRNA-1">
    <property type="protein sequence ID" value="TCLT_0000836701-mRNA-1"/>
    <property type="gene ID" value="TCLT_0000836701"/>
</dbReference>
<reference evidence="4" key="1">
    <citation type="submission" date="2017-02" db="UniProtKB">
        <authorList>
            <consortium name="WormBaseParasite"/>
        </authorList>
    </citation>
    <scope>IDENTIFICATION</scope>
</reference>
<keyword evidence="3" id="KW-1185">Reference proteome</keyword>
<name>A0A0N5D5S5_THECL</name>
<dbReference type="Pfam" id="PF23672">
    <property type="entry name" value="DUF7153"/>
    <property type="match status" value="1"/>
</dbReference>
<evidence type="ECO:0000259" key="1">
    <source>
        <dbReference type="Pfam" id="PF23672"/>
    </source>
</evidence>
<dbReference type="Proteomes" id="UP000276776">
    <property type="component" value="Unassembled WGS sequence"/>
</dbReference>
<dbReference type="PANTHER" id="PTHR22198:SF1">
    <property type="entry name" value="FERM DOMAIN-CONTAINING PROTEIN"/>
    <property type="match status" value="1"/>
</dbReference>
<dbReference type="InterPro" id="IPR055577">
    <property type="entry name" value="DUF7153"/>
</dbReference>
<dbReference type="EMBL" id="UYYF01004619">
    <property type="protein sequence ID" value="VDN05908.1"/>
    <property type="molecule type" value="Genomic_DNA"/>
</dbReference>
<protein>
    <submittedName>
        <fullName evidence="4">Ras-associating domain-containing protein</fullName>
    </submittedName>
</protein>
<sequence length="253" mass="29254">MTENVYRIKSASGESSLDRAIAQCSIIAENKYFSEGILLKCVDAKPLYLYLHYALFTNPDHELRTAQIDQAIRDLHLRPKSLFGAYDEICVIQKVSSSENSKLPSHRHAGFIVILFKLLDDQTKHDRLEKSWLSWSGAREIYKYSPRSWNLRKIALHKFPKEIKTNHKPFAYVLLCEFGSILNPSNRLEALNMVERLRVRNCGYISLYQIQWSYGRTCSPSQASTNMHRSATSATRSDRNQMMRAFSQEVEIL</sequence>
<gene>
    <name evidence="2" type="ORF">TCLT_LOCUS8356</name>
</gene>
<dbReference type="STRING" id="103827.A0A0N5D5S5"/>
<dbReference type="PANTHER" id="PTHR22198">
    <property type="entry name" value="FERM DOMAIN-CONTAINING PROTEIN"/>
    <property type="match status" value="1"/>
</dbReference>